<evidence type="ECO:0000313" key="1">
    <source>
        <dbReference type="EMBL" id="KAK3773381.1"/>
    </source>
</evidence>
<evidence type="ECO:0000313" key="2">
    <source>
        <dbReference type="Proteomes" id="UP001283361"/>
    </source>
</evidence>
<dbReference type="EMBL" id="JAWDGP010003545">
    <property type="protein sequence ID" value="KAK3773381.1"/>
    <property type="molecule type" value="Genomic_DNA"/>
</dbReference>
<name>A0AAE0ZR00_9GAST</name>
<keyword evidence="2" id="KW-1185">Reference proteome</keyword>
<accession>A0AAE0ZR00</accession>
<gene>
    <name evidence="1" type="ORF">RRG08_023255</name>
</gene>
<protein>
    <submittedName>
        <fullName evidence="1">Uncharacterized protein</fullName>
    </submittedName>
</protein>
<dbReference type="Proteomes" id="UP001283361">
    <property type="component" value="Unassembled WGS sequence"/>
</dbReference>
<sequence length="150" mass="17159">MTNAKAYMKTITKNDHERGRGGTLQLRAPEMIHPAKMTLPPVAVTHLQALIISAQGHAQTISARTSISKATLFTECRRVDAHDVALVLYAQLGQSMMRSSLRPNLNKPVLKGEFQSAFHERYVRIHWRHAWIYIDRPDRFTEFVHDARKS</sequence>
<reference evidence="1" key="1">
    <citation type="journal article" date="2023" name="G3 (Bethesda)">
        <title>A reference genome for the long-term kleptoplast-retaining sea slug Elysia crispata morphotype clarki.</title>
        <authorList>
            <person name="Eastman K.E."/>
            <person name="Pendleton A.L."/>
            <person name="Shaikh M.A."/>
            <person name="Suttiyut T."/>
            <person name="Ogas R."/>
            <person name="Tomko P."/>
            <person name="Gavelis G."/>
            <person name="Widhalm J.R."/>
            <person name="Wisecaver J.H."/>
        </authorList>
    </citation>
    <scope>NUCLEOTIDE SEQUENCE</scope>
    <source>
        <strain evidence="1">ECLA1</strain>
    </source>
</reference>
<dbReference type="AlphaFoldDB" id="A0AAE0ZR00"/>
<comment type="caution">
    <text evidence="1">The sequence shown here is derived from an EMBL/GenBank/DDBJ whole genome shotgun (WGS) entry which is preliminary data.</text>
</comment>
<proteinExistence type="predicted"/>
<organism evidence="1 2">
    <name type="scientific">Elysia crispata</name>
    <name type="common">lettuce slug</name>
    <dbReference type="NCBI Taxonomy" id="231223"/>
    <lineage>
        <taxon>Eukaryota</taxon>
        <taxon>Metazoa</taxon>
        <taxon>Spiralia</taxon>
        <taxon>Lophotrochozoa</taxon>
        <taxon>Mollusca</taxon>
        <taxon>Gastropoda</taxon>
        <taxon>Heterobranchia</taxon>
        <taxon>Euthyneura</taxon>
        <taxon>Panpulmonata</taxon>
        <taxon>Sacoglossa</taxon>
        <taxon>Placobranchoidea</taxon>
        <taxon>Plakobranchidae</taxon>
        <taxon>Elysia</taxon>
    </lineage>
</organism>